<evidence type="ECO:0000313" key="2">
    <source>
        <dbReference type="EMBL" id="TCO29488.1"/>
    </source>
</evidence>
<keyword evidence="3" id="KW-1185">Reference proteome</keyword>
<name>A0ABY2BRF7_9ACTN</name>
<feature type="region of interest" description="Disordered" evidence="1">
    <location>
        <begin position="53"/>
        <end position="74"/>
    </location>
</feature>
<sequence length="74" mass="7648">MSDDGTVSACEEEEGFAADLLCPAFAEVFASGGMLLCLDQLVHFRTGGRSDVHPPTVTTEGASGRTIYGAGEPV</sequence>
<accession>A0ABY2BRF7</accession>
<proteinExistence type="predicted"/>
<protein>
    <submittedName>
        <fullName evidence="2">Uncharacterized protein</fullName>
    </submittedName>
</protein>
<evidence type="ECO:0000313" key="3">
    <source>
        <dbReference type="Proteomes" id="UP000295818"/>
    </source>
</evidence>
<dbReference type="EMBL" id="SLWM01000002">
    <property type="protein sequence ID" value="TCO29488.1"/>
    <property type="molecule type" value="Genomic_DNA"/>
</dbReference>
<evidence type="ECO:0000256" key="1">
    <source>
        <dbReference type="SAM" id="MobiDB-lite"/>
    </source>
</evidence>
<organism evidence="2 3">
    <name type="scientific">Kribbella orskensis</name>
    <dbReference type="NCBI Taxonomy" id="2512216"/>
    <lineage>
        <taxon>Bacteria</taxon>
        <taxon>Bacillati</taxon>
        <taxon>Actinomycetota</taxon>
        <taxon>Actinomycetes</taxon>
        <taxon>Propionibacteriales</taxon>
        <taxon>Kribbellaceae</taxon>
        <taxon>Kribbella</taxon>
    </lineage>
</organism>
<comment type="caution">
    <text evidence="2">The sequence shown here is derived from an EMBL/GenBank/DDBJ whole genome shotgun (WGS) entry which is preliminary data.</text>
</comment>
<reference evidence="2 3" key="1">
    <citation type="journal article" date="2015" name="Stand. Genomic Sci.">
        <title>Genomic Encyclopedia of Bacterial and Archaeal Type Strains, Phase III: the genomes of soil and plant-associated and newly described type strains.</title>
        <authorList>
            <person name="Whitman W.B."/>
            <person name="Woyke T."/>
            <person name="Klenk H.P."/>
            <person name="Zhou Y."/>
            <person name="Lilburn T.G."/>
            <person name="Beck B.J."/>
            <person name="De Vos P."/>
            <person name="Vandamme P."/>
            <person name="Eisen J.A."/>
            <person name="Garrity G."/>
            <person name="Hugenholtz P."/>
            <person name="Kyrpides N.C."/>
        </authorList>
    </citation>
    <scope>NUCLEOTIDE SEQUENCE [LARGE SCALE GENOMIC DNA]</scope>
    <source>
        <strain evidence="2 3">VKM Ac-2538</strain>
    </source>
</reference>
<gene>
    <name evidence="2" type="ORF">EV644_102206</name>
</gene>
<dbReference type="Proteomes" id="UP000295818">
    <property type="component" value="Unassembled WGS sequence"/>
</dbReference>